<evidence type="ECO:0000313" key="3">
    <source>
        <dbReference type="EMBL" id="CAE8677990.1"/>
    </source>
</evidence>
<feature type="region of interest" description="Disordered" evidence="1">
    <location>
        <begin position="1"/>
        <end position="38"/>
    </location>
</feature>
<proteinExistence type="predicted"/>
<name>A0A813JB41_POLGL</name>
<feature type="compositionally biased region" description="Low complexity" evidence="1">
    <location>
        <begin position="17"/>
        <end position="28"/>
    </location>
</feature>
<dbReference type="EMBL" id="CAJNNW010025644">
    <property type="protein sequence ID" value="CAE8677990.1"/>
    <property type="molecule type" value="Genomic_DNA"/>
</dbReference>
<accession>A0A813JB41</accession>
<feature type="region of interest" description="Disordered" evidence="1">
    <location>
        <begin position="85"/>
        <end position="111"/>
    </location>
</feature>
<dbReference type="PANTHER" id="PTHR13621">
    <property type="entry name" value="PROLINE-RICH PROTEIN PRCC"/>
    <property type="match status" value="1"/>
</dbReference>
<dbReference type="AlphaFoldDB" id="A0A813JB41"/>
<evidence type="ECO:0000313" key="4">
    <source>
        <dbReference type="Proteomes" id="UP000626109"/>
    </source>
</evidence>
<dbReference type="EMBL" id="CAJNNV010029692">
    <property type="protein sequence ID" value="CAE8629707.1"/>
    <property type="molecule type" value="Genomic_DNA"/>
</dbReference>
<dbReference type="OrthoDB" id="206969at2759"/>
<gene>
    <name evidence="2" type="ORF">PGLA1383_LOCUS46133</name>
    <name evidence="3" type="ORF">PGLA2088_LOCUS20561</name>
</gene>
<dbReference type="Proteomes" id="UP000626109">
    <property type="component" value="Unassembled WGS sequence"/>
</dbReference>
<evidence type="ECO:0000313" key="2">
    <source>
        <dbReference type="EMBL" id="CAE8629707.1"/>
    </source>
</evidence>
<feature type="region of interest" description="Disordered" evidence="1">
    <location>
        <begin position="234"/>
        <end position="258"/>
    </location>
</feature>
<evidence type="ECO:0000313" key="5">
    <source>
        <dbReference type="Proteomes" id="UP000654075"/>
    </source>
</evidence>
<dbReference type="Pfam" id="PF10253">
    <property type="entry name" value="PRCC"/>
    <property type="match status" value="1"/>
</dbReference>
<dbReference type="Proteomes" id="UP000654075">
    <property type="component" value="Unassembled WGS sequence"/>
</dbReference>
<comment type="caution">
    <text evidence="3">The sequence shown here is derived from an EMBL/GenBank/DDBJ whole genome shotgun (WGS) entry which is preliminary data.</text>
</comment>
<sequence length="258" mass="28142">MMGLLGGYGSDDDSDGAEAAPASSSSAGPKRKKVDYTKLPVSRPLAIDALSQEEEAPLKRAAELAGRAGLGLSLLASLPAPKVTLGKDHSSNGGGGRIDLSGIQRPSKKKPEVNVADLLRGPSHNDERDEVPQNLSGHKMFSSVHQADGPSLDDLEQMRKPMQFVKISADEMKDPDWYMKNQIAGGKVTKGQNVSEEVSMYEKNNWRTTTHANPSKRQKGKHQINWLATEAMDNEADMQDRGTIQKQTKSQTQMKYGW</sequence>
<dbReference type="PANTHER" id="PTHR13621:SF2">
    <property type="entry name" value="PROLINE-RICH PROTEIN PRCC"/>
    <property type="match status" value="1"/>
</dbReference>
<protein>
    <submittedName>
        <fullName evidence="3">Uncharacterized protein</fullName>
    </submittedName>
</protein>
<organism evidence="3 4">
    <name type="scientific">Polarella glacialis</name>
    <name type="common">Dinoflagellate</name>
    <dbReference type="NCBI Taxonomy" id="89957"/>
    <lineage>
        <taxon>Eukaryota</taxon>
        <taxon>Sar</taxon>
        <taxon>Alveolata</taxon>
        <taxon>Dinophyceae</taxon>
        <taxon>Suessiales</taxon>
        <taxon>Suessiaceae</taxon>
        <taxon>Polarella</taxon>
    </lineage>
</organism>
<feature type="compositionally biased region" description="Polar residues" evidence="1">
    <location>
        <begin position="242"/>
        <end position="258"/>
    </location>
</feature>
<reference evidence="3" key="1">
    <citation type="submission" date="2021-02" db="EMBL/GenBank/DDBJ databases">
        <authorList>
            <person name="Dougan E. K."/>
            <person name="Rhodes N."/>
            <person name="Thang M."/>
            <person name="Chan C."/>
        </authorList>
    </citation>
    <scope>NUCLEOTIDE SEQUENCE</scope>
</reference>
<keyword evidence="5" id="KW-1185">Reference proteome</keyword>
<dbReference type="GO" id="GO:0005634">
    <property type="term" value="C:nucleus"/>
    <property type="evidence" value="ECO:0007669"/>
    <property type="project" value="TreeGrafter"/>
</dbReference>
<dbReference type="InterPro" id="IPR018800">
    <property type="entry name" value="PRCC"/>
</dbReference>
<evidence type="ECO:0000256" key="1">
    <source>
        <dbReference type="SAM" id="MobiDB-lite"/>
    </source>
</evidence>